<dbReference type="Proteomes" id="UP000824998">
    <property type="component" value="Unassembled WGS sequence"/>
</dbReference>
<proteinExistence type="predicted"/>
<comment type="caution">
    <text evidence="1">The sequence shown here is derived from an EMBL/GenBank/DDBJ whole genome shotgun (WGS) entry which is preliminary data.</text>
</comment>
<reference evidence="1" key="1">
    <citation type="journal article" date="2021" name="IMA Fungus">
        <title>Genomic characterization of three marine fungi, including Emericellopsis atlantica sp. nov. with signatures of a generalist lifestyle and marine biomass degradation.</title>
        <authorList>
            <person name="Hagestad O.C."/>
            <person name="Hou L."/>
            <person name="Andersen J.H."/>
            <person name="Hansen E.H."/>
            <person name="Altermark B."/>
            <person name="Li C."/>
            <person name="Kuhnert E."/>
            <person name="Cox R.J."/>
            <person name="Crous P.W."/>
            <person name="Spatafora J.W."/>
            <person name="Lail K."/>
            <person name="Amirebrahimi M."/>
            <person name="Lipzen A."/>
            <person name="Pangilinan J."/>
            <person name="Andreopoulos W."/>
            <person name="Hayes R.D."/>
            <person name="Ng V."/>
            <person name="Grigoriev I.V."/>
            <person name="Jackson S.A."/>
            <person name="Sutton T.D.S."/>
            <person name="Dobson A.D.W."/>
            <person name="Rama T."/>
        </authorList>
    </citation>
    <scope>NUCLEOTIDE SEQUENCE</scope>
    <source>
        <strain evidence="1">TRa018bII</strain>
    </source>
</reference>
<dbReference type="EMBL" id="MU251574">
    <property type="protein sequence ID" value="KAG9231909.1"/>
    <property type="molecule type" value="Genomic_DNA"/>
</dbReference>
<sequence length="55" mass="6232">MDLATGDHKTTMDNSQRIKKDDGLVVHDTVDLKNGNLLEIDATRDITSHEHQLKF</sequence>
<evidence type="ECO:0000313" key="1">
    <source>
        <dbReference type="EMBL" id="KAG9231909.1"/>
    </source>
</evidence>
<keyword evidence="2" id="KW-1185">Reference proteome</keyword>
<name>A0A9P7YDY6_9HELO</name>
<protein>
    <submittedName>
        <fullName evidence="1">Uncharacterized protein</fullName>
    </submittedName>
</protein>
<accession>A0A9P7YDY6</accession>
<gene>
    <name evidence="1" type="ORF">BJ875DRAFT_468184</name>
</gene>
<organism evidence="1 2">
    <name type="scientific">Amylocarpus encephaloides</name>
    <dbReference type="NCBI Taxonomy" id="45428"/>
    <lineage>
        <taxon>Eukaryota</taxon>
        <taxon>Fungi</taxon>
        <taxon>Dikarya</taxon>
        <taxon>Ascomycota</taxon>
        <taxon>Pezizomycotina</taxon>
        <taxon>Leotiomycetes</taxon>
        <taxon>Helotiales</taxon>
        <taxon>Helotiales incertae sedis</taxon>
        <taxon>Amylocarpus</taxon>
    </lineage>
</organism>
<evidence type="ECO:0000313" key="2">
    <source>
        <dbReference type="Proteomes" id="UP000824998"/>
    </source>
</evidence>
<dbReference type="AlphaFoldDB" id="A0A9P7YDY6"/>